<organism evidence="1">
    <name type="scientific">marine sediment metagenome</name>
    <dbReference type="NCBI Taxonomy" id="412755"/>
    <lineage>
        <taxon>unclassified sequences</taxon>
        <taxon>metagenomes</taxon>
        <taxon>ecological metagenomes</taxon>
    </lineage>
</organism>
<gene>
    <name evidence="1" type="ORF">S12H4_36783</name>
</gene>
<reference evidence="1" key="1">
    <citation type="journal article" date="2014" name="Front. Microbiol.">
        <title>High frequency of phylogenetically diverse reductive dehalogenase-homologous genes in deep subseafloor sedimentary metagenomes.</title>
        <authorList>
            <person name="Kawai M."/>
            <person name="Futagami T."/>
            <person name="Toyoda A."/>
            <person name="Takaki Y."/>
            <person name="Nishi S."/>
            <person name="Hori S."/>
            <person name="Arai W."/>
            <person name="Tsubouchi T."/>
            <person name="Morono Y."/>
            <person name="Uchiyama I."/>
            <person name="Ito T."/>
            <person name="Fujiyama A."/>
            <person name="Inagaki F."/>
            <person name="Takami H."/>
        </authorList>
    </citation>
    <scope>NUCLEOTIDE SEQUENCE</scope>
    <source>
        <strain evidence="1">Expedition CK06-06</strain>
    </source>
</reference>
<evidence type="ECO:0008006" key="2">
    <source>
        <dbReference type="Google" id="ProtNLM"/>
    </source>
</evidence>
<name>X1SLP2_9ZZZZ</name>
<proteinExistence type="predicted"/>
<protein>
    <recommendedName>
        <fullName evidence="2">RHS repeat-associated core domain-containing protein</fullName>
    </recommendedName>
</protein>
<dbReference type="EMBL" id="BARW01021957">
    <property type="protein sequence ID" value="GAI93952.1"/>
    <property type="molecule type" value="Genomic_DNA"/>
</dbReference>
<comment type="caution">
    <text evidence="1">The sequence shown here is derived from an EMBL/GenBank/DDBJ whole genome shotgun (WGS) entry which is preliminary data.</text>
</comment>
<dbReference type="AlphaFoldDB" id="X1SLP2"/>
<sequence>QNRAYNTLQNAVISKYPGVNIPFNNSRRYLAYNHQLNCYLYCRNNPLKYIDPDGHRLVMDLVIGTAYFFFYEFCTGFPLTRIALEYWGDVFEDVWQFLQWTDENSDYANFDIWCPNIP</sequence>
<evidence type="ECO:0000313" key="1">
    <source>
        <dbReference type="EMBL" id="GAI93952.1"/>
    </source>
</evidence>
<accession>X1SLP2</accession>
<feature type="non-terminal residue" evidence="1">
    <location>
        <position position="1"/>
    </location>
</feature>